<keyword evidence="3" id="KW-1185">Reference proteome</keyword>
<dbReference type="Proteomes" id="UP000749646">
    <property type="component" value="Unassembled WGS sequence"/>
</dbReference>
<feature type="region of interest" description="Disordered" evidence="1">
    <location>
        <begin position="175"/>
        <end position="196"/>
    </location>
</feature>
<dbReference type="AlphaFoldDB" id="A0A9P6MDF8"/>
<accession>A0A9P6MDF8</accession>
<feature type="non-terminal residue" evidence="2">
    <location>
        <position position="196"/>
    </location>
</feature>
<comment type="caution">
    <text evidence="2">The sequence shown here is derived from an EMBL/GenBank/DDBJ whole genome shotgun (WGS) entry which is preliminary data.</text>
</comment>
<protein>
    <submittedName>
        <fullName evidence="2">Uncharacterized protein</fullName>
    </submittedName>
</protein>
<proteinExistence type="predicted"/>
<evidence type="ECO:0000313" key="2">
    <source>
        <dbReference type="EMBL" id="KAF9993383.1"/>
    </source>
</evidence>
<evidence type="ECO:0000313" key="3">
    <source>
        <dbReference type="Proteomes" id="UP000749646"/>
    </source>
</evidence>
<dbReference type="EMBL" id="JAAAHW010001858">
    <property type="protein sequence ID" value="KAF9993383.1"/>
    <property type="molecule type" value="Genomic_DNA"/>
</dbReference>
<gene>
    <name evidence="2" type="ORF">BGZ65_011097</name>
</gene>
<name>A0A9P6MDF8_9FUNG</name>
<sequence length="196" mass="22144">GAIVNDAALWRVSIPITSDEHINLSSIQGKERLHSTDALSKTFEKDISMDVINVIIQEPPPEAGFPTFRLILNIRARQVFTWTTELKSATLSALKRVILPSVPKSELDAIQIAIFHEAPFFPANGIERPTEDHHLRTILHKYAALHTFEVVVDVETPYKHYSDYTVLEGERRYGVPPTERIQPVKSKPLNSSRPET</sequence>
<reference evidence="2" key="1">
    <citation type="journal article" date="2020" name="Fungal Divers.">
        <title>Resolving the Mortierellaceae phylogeny through synthesis of multi-gene phylogenetics and phylogenomics.</title>
        <authorList>
            <person name="Vandepol N."/>
            <person name="Liber J."/>
            <person name="Desiro A."/>
            <person name="Na H."/>
            <person name="Kennedy M."/>
            <person name="Barry K."/>
            <person name="Grigoriev I.V."/>
            <person name="Miller A.N."/>
            <person name="O'Donnell K."/>
            <person name="Stajich J.E."/>
            <person name="Bonito G."/>
        </authorList>
    </citation>
    <scope>NUCLEOTIDE SEQUENCE</scope>
    <source>
        <strain evidence="2">MES-2147</strain>
    </source>
</reference>
<evidence type="ECO:0000256" key="1">
    <source>
        <dbReference type="SAM" id="MobiDB-lite"/>
    </source>
</evidence>
<organism evidence="2 3">
    <name type="scientific">Modicella reniformis</name>
    <dbReference type="NCBI Taxonomy" id="1440133"/>
    <lineage>
        <taxon>Eukaryota</taxon>
        <taxon>Fungi</taxon>
        <taxon>Fungi incertae sedis</taxon>
        <taxon>Mucoromycota</taxon>
        <taxon>Mortierellomycotina</taxon>
        <taxon>Mortierellomycetes</taxon>
        <taxon>Mortierellales</taxon>
        <taxon>Mortierellaceae</taxon>
        <taxon>Modicella</taxon>
    </lineage>
</organism>